<feature type="domain" description="Bacterial surface antigen (D15)" evidence="5">
    <location>
        <begin position="342"/>
        <end position="641"/>
    </location>
</feature>
<dbReference type="Gene3D" id="2.40.160.50">
    <property type="entry name" value="membrane protein fhac: a member of the omp85/tpsb transporter family"/>
    <property type="match status" value="1"/>
</dbReference>
<dbReference type="GO" id="GO:0019867">
    <property type="term" value="C:outer membrane"/>
    <property type="evidence" value="ECO:0007669"/>
    <property type="project" value="InterPro"/>
</dbReference>
<accession>A0A844QGP4</accession>
<dbReference type="Pfam" id="PF01103">
    <property type="entry name" value="Omp85"/>
    <property type="match status" value="1"/>
</dbReference>
<keyword evidence="2" id="KW-0812">Transmembrane</keyword>
<keyword evidence="3" id="KW-0472">Membrane</keyword>
<dbReference type="AlphaFoldDB" id="A0A844QGP4"/>
<evidence type="ECO:0000256" key="3">
    <source>
        <dbReference type="ARBA" id="ARBA00023136"/>
    </source>
</evidence>
<organism evidence="7 8">
    <name type="scientific">Nitratireductor arenosus</name>
    <dbReference type="NCBI Taxonomy" id="2682096"/>
    <lineage>
        <taxon>Bacteria</taxon>
        <taxon>Pseudomonadati</taxon>
        <taxon>Pseudomonadota</taxon>
        <taxon>Alphaproteobacteria</taxon>
        <taxon>Hyphomicrobiales</taxon>
        <taxon>Phyllobacteriaceae</taxon>
        <taxon>Nitratireductor</taxon>
    </lineage>
</organism>
<dbReference type="Pfam" id="PF07244">
    <property type="entry name" value="POTRA"/>
    <property type="match status" value="1"/>
</dbReference>
<feature type="chain" id="PRO_5032511518" evidence="4">
    <location>
        <begin position="41"/>
        <end position="641"/>
    </location>
</feature>
<evidence type="ECO:0000256" key="2">
    <source>
        <dbReference type="ARBA" id="ARBA00022452"/>
    </source>
</evidence>
<evidence type="ECO:0000259" key="6">
    <source>
        <dbReference type="Pfam" id="PF07244"/>
    </source>
</evidence>
<comment type="caution">
    <text evidence="7">The sequence shown here is derived from an EMBL/GenBank/DDBJ whole genome shotgun (WGS) entry which is preliminary data.</text>
</comment>
<name>A0A844QGP4_9HYPH</name>
<sequence length="641" mass="67770">MLSPGAESSGVPHGRRVRRGLASVSAMILALALTPNPAAAFEIFGITLIGSNEEDAAPVVDPLTYSVDLDTGDAGAELDGRLRAASTLLADADRPVSGSLGLLSKARTERELLVAALYEAGRYDGTVEITIAGRALDDLAPDAEFTGEPVPVRVAVTAGQVFRLGRIDVGGDTGDIAPARFGLMPGGDAGSTVILNAEAKMVRALRDKGHPLARVTGREIVADHKTGLLDVTMVLEAGPVAPFGATRVEGTEKVDRDFTAYMAGIEPGATYSPDQLEAARERLLELEVFDSVAVNEADALDADGSLPVDVTVSERKHRYFGVGATFSNTEGAGVEGYWGHRNLFGRAEKLRVEGSISRIGDTTQFGKLDYRAGLLFEKPGVIGPPSKFVARLDATFEHPDAFDRFSVKGSTGLRYELTDTQTVSAEIALDYSRIDDSFGSNEHLIASTPIQYVFDNRDNRLDPKSGFRLLAYVEPAHDILNSTSFVKIKGEASAYRALDEAKRFVAAGRVAAGSIFGAPLAAIPADRRFYAGGGGSVRGYGYQDIGPRNAAGMPTGGLSYVEMSAEMRIQVTDSFGIVPFIDAGAVSASTTPDFANLQVGAGLGVRYLTPFGPLRVDVGVPLNRRPGDPTFGIYAGIGQSF</sequence>
<feature type="domain" description="POTRA" evidence="6">
    <location>
        <begin position="244"/>
        <end position="314"/>
    </location>
</feature>
<proteinExistence type="predicted"/>
<dbReference type="InterPro" id="IPR000184">
    <property type="entry name" value="Bac_surfAg_D15"/>
</dbReference>
<dbReference type="Gene3D" id="3.10.20.310">
    <property type="entry name" value="membrane protein fhac"/>
    <property type="match status" value="1"/>
</dbReference>
<gene>
    <name evidence="7" type="ORF">GN330_17900</name>
</gene>
<dbReference type="Proteomes" id="UP000463224">
    <property type="component" value="Unassembled WGS sequence"/>
</dbReference>
<dbReference type="PANTHER" id="PTHR12815:SF42">
    <property type="entry name" value="BACTERIAL SURFACE ANTIGEN (D15) DOMAIN-CONTAINING PROTEIN"/>
    <property type="match status" value="1"/>
</dbReference>
<reference evidence="7 8" key="1">
    <citation type="submission" date="2019-12" db="EMBL/GenBank/DDBJ databases">
        <title>Nitratireductor arenosus sp. nov., Isolated from sea sand, Jeju island, South Korea.</title>
        <authorList>
            <person name="Kim W."/>
        </authorList>
    </citation>
    <scope>NUCLEOTIDE SEQUENCE [LARGE SCALE GENOMIC DNA]</scope>
    <source>
        <strain evidence="7 8">CAU 1489</strain>
    </source>
</reference>
<protein>
    <submittedName>
        <fullName evidence="7">BamA/TamA family outer membrane protein</fullName>
    </submittedName>
</protein>
<dbReference type="InterPro" id="IPR010827">
    <property type="entry name" value="BamA/TamA_POTRA"/>
</dbReference>
<comment type="subcellular location">
    <subcellularLocation>
        <location evidence="1">Membrane</location>
    </subcellularLocation>
</comment>
<evidence type="ECO:0000259" key="5">
    <source>
        <dbReference type="Pfam" id="PF01103"/>
    </source>
</evidence>
<evidence type="ECO:0000313" key="7">
    <source>
        <dbReference type="EMBL" id="MVA99126.1"/>
    </source>
</evidence>
<dbReference type="PANTHER" id="PTHR12815">
    <property type="entry name" value="SORTING AND ASSEMBLY MACHINERY SAMM50 PROTEIN FAMILY MEMBER"/>
    <property type="match status" value="1"/>
</dbReference>
<evidence type="ECO:0000313" key="8">
    <source>
        <dbReference type="Proteomes" id="UP000463224"/>
    </source>
</evidence>
<keyword evidence="8" id="KW-1185">Reference proteome</keyword>
<keyword evidence="4" id="KW-0732">Signal</keyword>
<evidence type="ECO:0000256" key="1">
    <source>
        <dbReference type="ARBA" id="ARBA00004370"/>
    </source>
</evidence>
<dbReference type="EMBL" id="WPHG01000004">
    <property type="protein sequence ID" value="MVA99126.1"/>
    <property type="molecule type" value="Genomic_DNA"/>
</dbReference>
<evidence type="ECO:0000256" key="4">
    <source>
        <dbReference type="SAM" id="SignalP"/>
    </source>
</evidence>
<keyword evidence="2" id="KW-1134">Transmembrane beta strand</keyword>
<feature type="signal peptide" evidence="4">
    <location>
        <begin position="1"/>
        <end position="40"/>
    </location>
</feature>
<dbReference type="InterPro" id="IPR039910">
    <property type="entry name" value="D15-like"/>
</dbReference>